<keyword evidence="5" id="KW-0408">Iron</keyword>
<name>B9XIY5_PEDPL</name>
<dbReference type="Pfam" id="PF03167">
    <property type="entry name" value="UDG"/>
    <property type="match status" value="1"/>
</dbReference>
<dbReference type="SUPFAM" id="SSF52141">
    <property type="entry name" value="Uracil-DNA glycosylase-like"/>
    <property type="match status" value="1"/>
</dbReference>
<keyword evidence="6" id="KW-0411">Iron-sulfur</keyword>
<evidence type="ECO:0000256" key="7">
    <source>
        <dbReference type="ARBA" id="ARBA00023204"/>
    </source>
</evidence>
<proteinExistence type="predicted"/>
<reference evidence="9 10" key="1">
    <citation type="journal article" date="2011" name="J. Bacteriol.">
        <title>Genome sequence of 'Pedosphaera parvula' Ellin514, an aerobic Verrucomicrobial isolate from pasture soil.</title>
        <authorList>
            <person name="Kant R."/>
            <person name="van Passel M.W."/>
            <person name="Sangwan P."/>
            <person name="Palva A."/>
            <person name="Lucas S."/>
            <person name="Copeland A."/>
            <person name="Lapidus A."/>
            <person name="Glavina Del Rio T."/>
            <person name="Dalin E."/>
            <person name="Tice H."/>
            <person name="Bruce D."/>
            <person name="Goodwin L."/>
            <person name="Pitluck S."/>
            <person name="Chertkov O."/>
            <person name="Larimer F.W."/>
            <person name="Land M.L."/>
            <person name="Hauser L."/>
            <person name="Brettin T.S."/>
            <person name="Detter J.C."/>
            <person name="Han S."/>
            <person name="de Vos W.M."/>
            <person name="Janssen P.H."/>
            <person name="Smidt H."/>
        </authorList>
    </citation>
    <scope>NUCLEOTIDE SEQUENCE [LARGE SCALE GENOMIC DNA]</scope>
    <source>
        <strain evidence="9 10">Ellin514</strain>
    </source>
</reference>
<keyword evidence="10" id="KW-1185">Reference proteome</keyword>
<evidence type="ECO:0000259" key="8">
    <source>
        <dbReference type="SMART" id="SM00986"/>
    </source>
</evidence>
<protein>
    <submittedName>
        <fullName evidence="9">Uracil-DNA glycosylase superfamily</fullName>
    </submittedName>
</protein>
<evidence type="ECO:0000313" key="10">
    <source>
        <dbReference type="Proteomes" id="UP000003688"/>
    </source>
</evidence>
<evidence type="ECO:0000256" key="5">
    <source>
        <dbReference type="ARBA" id="ARBA00023004"/>
    </source>
</evidence>
<gene>
    <name evidence="9" type="ORF">Cflav_PD3271</name>
</gene>
<keyword evidence="1" id="KW-0004">4Fe-4S</keyword>
<dbReference type="InterPro" id="IPR005122">
    <property type="entry name" value="Uracil-DNA_glycosylase-like"/>
</dbReference>
<dbReference type="GO" id="GO:0006281">
    <property type="term" value="P:DNA repair"/>
    <property type="evidence" value="ECO:0007669"/>
    <property type="project" value="UniProtKB-KW"/>
</dbReference>
<feature type="domain" description="Uracil-DNA glycosylase-like" evidence="8">
    <location>
        <begin position="121"/>
        <end position="282"/>
    </location>
</feature>
<keyword evidence="2" id="KW-0479">Metal-binding</keyword>
<evidence type="ECO:0000313" key="9">
    <source>
        <dbReference type="EMBL" id="EEF60212.1"/>
    </source>
</evidence>
<evidence type="ECO:0000256" key="3">
    <source>
        <dbReference type="ARBA" id="ARBA00022763"/>
    </source>
</evidence>
<organism evidence="9 10">
    <name type="scientific">Pedosphaera parvula (strain Ellin514)</name>
    <dbReference type="NCBI Taxonomy" id="320771"/>
    <lineage>
        <taxon>Bacteria</taxon>
        <taxon>Pseudomonadati</taxon>
        <taxon>Verrucomicrobiota</taxon>
        <taxon>Pedosphaerae</taxon>
        <taxon>Pedosphaerales</taxon>
        <taxon>Pedosphaeraceae</taxon>
        <taxon>Pedosphaera</taxon>
    </lineage>
</organism>
<dbReference type="AlphaFoldDB" id="B9XIY5"/>
<dbReference type="CDD" id="cd10033">
    <property type="entry name" value="UDG_like"/>
    <property type="match status" value="1"/>
</dbReference>
<evidence type="ECO:0000256" key="6">
    <source>
        <dbReference type="ARBA" id="ARBA00023014"/>
    </source>
</evidence>
<sequence length="295" mass="32857">MRGLRVGGFDALEFDGFNGIRKLLLEGLHFRQATALIKDDLVQLVVLVLQMGKVHFNLFQPFREFIVHEMIVIGLCRKAKCDFTGGVSGKQNVKLTARLLDEHVQRLRACVLCPAMHKPVVSGGAVMSKVLLVGQAPGDKEPIMGRPFAWTAGKTLFKWFNDVAGMSEVQFRASIYMAAVCRCFPGKKPTGGDRVPSPIEVQTCSGWLKREMEILKPELVIPVGKLAIEQFIPPRKLDEIIGRKMRVTYAGHEFDLIPLPHPSGASPWHRMEPGKTLLNQALKKIAEHPAFKELS</sequence>
<keyword evidence="3" id="KW-0227">DNA damage</keyword>
<evidence type="ECO:0000256" key="1">
    <source>
        <dbReference type="ARBA" id="ARBA00022485"/>
    </source>
</evidence>
<evidence type="ECO:0000256" key="4">
    <source>
        <dbReference type="ARBA" id="ARBA00022801"/>
    </source>
</evidence>
<dbReference type="GO" id="GO:0097506">
    <property type="term" value="F:deaminated base DNA N-glycosylase activity"/>
    <property type="evidence" value="ECO:0007669"/>
    <property type="project" value="UniProtKB-ARBA"/>
</dbReference>
<dbReference type="PANTHER" id="PTHR33693">
    <property type="entry name" value="TYPE-5 URACIL-DNA GLYCOSYLASE"/>
    <property type="match status" value="1"/>
</dbReference>
<keyword evidence="4" id="KW-0378">Hydrolase</keyword>
<dbReference type="STRING" id="320771.Cflav_PD3271"/>
<dbReference type="PANTHER" id="PTHR33693:SF1">
    <property type="entry name" value="TYPE-4 URACIL-DNA GLYCOSYLASE"/>
    <property type="match status" value="1"/>
</dbReference>
<dbReference type="InterPro" id="IPR051536">
    <property type="entry name" value="UDG_Type-4/5"/>
</dbReference>
<dbReference type="InterPro" id="IPR036895">
    <property type="entry name" value="Uracil-DNA_glycosylase-like_sf"/>
</dbReference>
<dbReference type="Proteomes" id="UP000003688">
    <property type="component" value="Unassembled WGS sequence"/>
</dbReference>
<dbReference type="GO" id="GO:0046872">
    <property type="term" value="F:metal ion binding"/>
    <property type="evidence" value="ECO:0007669"/>
    <property type="project" value="UniProtKB-KW"/>
</dbReference>
<dbReference type="GO" id="GO:0051539">
    <property type="term" value="F:4 iron, 4 sulfur cluster binding"/>
    <property type="evidence" value="ECO:0007669"/>
    <property type="project" value="UniProtKB-KW"/>
</dbReference>
<keyword evidence="7" id="KW-0234">DNA repair</keyword>
<dbReference type="SMART" id="SM00986">
    <property type="entry name" value="UDG"/>
    <property type="match status" value="1"/>
</dbReference>
<dbReference type="EMBL" id="ABOX02000019">
    <property type="protein sequence ID" value="EEF60212.1"/>
    <property type="molecule type" value="Genomic_DNA"/>
</dbReference>
<accession>B9XIY5</accession>
<comment type="caution">
    <text evidence="9">The sequence shown here is derived from an EMBL/GenBank/DDBJ whole genome shotgun (WGS) entry which is preliminary data.</text>
</comment>
<dbReference type="SMART" id="SM00987">
    <property type="entry name" value="UreE_C"/>
    <property type="match status" value="1"/>
</dbReference>
<dbReference type="Gene3D" id="3.40.470.10">
    <property type="entry name" value="Uracil-DNA glycosylase-like domain"/>
    <property type="match status" value="1"/>
</dbReference>
<evidence type="ECO:0000256" key="2">
    <source>
        <dbReference type="ARBA" id="ARBA00022723"/>
    </source>
</evidence>